<feature type="transmembrane region" description="Helical" evidence="1">
    <location>
        <begin position="21"/>
        <end position="43"/>
    </location>
</feature>
<sequence>MRKLLARLVPKDRPEYEGVRFLAHHMVGGVLGAVVFFALIMAYDLANLRALMFNTRDGWVAAALLLFGLVVTFGSVAMGIAVMLLGRDRN</sequence>
<evidence type="ECO:0000313" key="2">
    <source>
        <dbReference type="EMBL" id="MBK1696305.1"/>
    </source>
</evidence>
<organism evidence="2 3">
    <name type="scientific">Rhodovibrio salinarum</name>
    <dbReference type="NCBI Taxonomy" id="1087"/>
    <lineage>
        <taxon>Bacteria</taxon>
        <taxon>Pseudomonadati</taxon>
        <taxon>Pseudomonadota</taxon>
        <taxon>Alphaproteobacteria</taxon>
        <taxon>Rhodospirillales</taxon>
        <taxon>Rhodovibrionaceae</taxon>
        <taxon>Rhodovibrio</taxon>
    </lineage>
</organism>
<keyword evidence="3" id="KW-1185">Reference proteome</keyword>
<dbReference type="RefSeq" id="WP_037255730.1">
    <property type="nucleotide sequence ID" value="NZ_NRRE01000013.1"/>
</dbReference>
<reference evidence="2" key="2">
    <citation type="journal article" date="2020" name="Microorganisms">
        <title>Osmotic Adaptation and Compatible Solute Biosynthesis of Phototrophic Bacteria as Revealed from Genome Analyses.</title>
        <authorList>
            <person name="Imhoff J.F."/>
            <person name="Rahn T."/>
            <person name="Kunzel S."/>
            <person name="Keller A."/>
            <person name="Neulinger S.C."/>
        </authorList>
    </citation>
    <scope>NUCLEOTIDE SEQUENCE</scope>
    <source>
        <strain evidence="2">DSM 9154</strain>
    </source>
</reference>
<keyword evidence="1" id="KW-0812">Transmembrane</keyword>
<dbReference type="Proteomes" id="UP000778970">
    <property type="component" value="Unassembled WGS sequence"/>
</dbReference>
<dbReference type="EMBL" id="NRRE01000013">
    <property type="protein sequence ID" value="MBK1696305.1"/>
    <property type="molecule type" value="Genomic_DNA"/>
</dbReference>
<dbReference type="AlphaFoldDB" id="A0A934QGU9"/>
<accession>A0A934QGU9</accession>
<comment type="caution">
    <text evidence="2">The sequence shown here is derived from an EMBL/GenBank/DDBJ whole genome shotgun (WGS) entry which is preliminary data.</text>
</comment>
<name>A0A934QGU9_9PROT</name>
<proteinExistence type="predicted"/>
<evidence type="ECO:0000256" key="1">
    <source>
        <dbReference type="SAM" id="Phobius"/>
    </source>
</evidence>
<gene>
    <name evidence="2" type="ORF">CKO21_03500</name>
</gene>
<keyword evidence="1" id="KW-0472">Membrane</keyword>
<keyword evidence="1" id="KW-1133">Transmembrane helix</keyword>
<protein>
    <submittedName>
        <fullName evidence="2">Uncharacterized protein</fullName>
    </submittedName>
</protein>
<feature type="transmembrane region" description="Helical" evidence="1">
    <location>
        <begin position="63"/>
        <end position="85"/>
    </location>
</feature>
<evidence type="ECO:0000313" key="3">
    <source>
        <dbReference type="Proteomes" id="UP000778970"/>
    </source>
</evidence>
<reference evidence="2" key="1">
    <citation type="submission" date="2017-08" db="EMBL/GenBank/DDBJ databases">
        <authorList>
            <person name="Imhoff J.F."/>
            <person name="Rahn T."/>
            <person name="Kuenzel S."/>
            <person name="Neulinger S.C."/>
        </authorList>
    </citation>
    <scope>NUCLEOTIDE SEQUENCE</scope>
    <source>
        <strain evidence="2">DSM 9154</strain>
    </source>
</reference>